<comment type="caution">
    <text evidence="12">The sequence shown here is derived from an EMBL/GenBank/DDBJ whole genome shotgun (WGS) entry which is preliminary data.</text>
</comment>
<dbReference type="Gene3D" id="3.10.200.10">
    <property type="entry name" value="Alpha carbonic anhydrase"/>
    <property type="match status" value="1"/>
</dbReference>
<dbReference type="GO" id="GO:0008270">
    <property type="term" value="F:zinc ion binding"/>
    <property type="evidence" value="ECO:0007669"/>
    <property type="project" value="UniProtKB-UniRule"/>
</dbReference>
<evidence type="ECO:0000259" key="11">
    <source>
        <dbReference type="PROSITE" id="PS51144"/>
    </source>
</evidence>
<dbReference type="SUPFAM" id="SSF51069">
    <property type="entry name" value="Carbonic anhydrase"/>
    <property type="match status" value="1"/>
</dbReference>
<dbReference type="PANTHER" id="PTHR18952:SF265">
    <property type="entry name" value="CARBONIC ANHYDRASE"/>
    <property type="match status" value="1"/>
</dbReference>
<dbReference type="InterPro" id="IPR041891">
    <property type="entry name" value="Alpha_CA_prokaryot-like"/>
</dbReference>
<evidence type="ECO:0000256" key="4">
    <source>
        <dbReference type="ARBA" id="ARBA00012925"/>
    </source>
</evidence>
<protein>
    <recommendedName>
        <fullName evidence="5 10">Carbonic anhydrase</fullName>
        <ecNumber evidence="4 10">4.2.1.1</ecNumber>
    </recommendedName>
</protein>
<evidence type="ECO:0000313" key="12">
    <source>
        <dbReference type="EMBL" id="ENV34898.1"/>
    </source>
</evidence>
<dbReference type="eggNOG" id="COG3338">
    <property type="taxonomic scope" value="Bacteria"/>
</dbReference>
<dbReference type="PATRIC" id="fig|1120926.3.peg.828"/>
<evidence type="ECO:0000256" key="8">
    <source>
        <dbReference type="ARBA" id="ARBA00023239"/>
    </source>
</evidence>
<dbReference type="OrthoDB" id="5327615at2"/>
<reference evidence="12 13" key="1">
    <citation type="submission" date="2013-02" db="EMBL/GenBank/DDBJ databases">
        <title>The Genome Sequence of Acinetobacter gerneri CIP 107464.</title>
        <authorList>
            <consortium name="The Broad Institute Genome Sequencing Platform"/>
            <consortium name="The Broad Institute Genome Sequencing Center for Infectious Disease"/>
            <person name="Cerqueira G."/>
            <person name="Feldgarden M."/>
            <person name="Courvalin P."/>
            <person name="Perichon B."/>
            <person name="Grillot-Courvalin C."/>
            <person name="Clermont D."/>
            <person name="Rocha E."/>
            <person name="Yoon E.-J."/>
            <person name="Nemec A."/>
            <person name="Walker B."/>
            <person name="Young S.K."/>
            <person name="Zeng Q."/>
            <person name="Gargeya S."/>
            <person name="Fitzgerald M."/>
            <person name="Haas B."/>
            <person name="Abouelleil A."/>
            <person name="Alvarado L."/>
            <person name="Arachchi H.M."/>
            <person name="Berlin A.M."/>
            <person name="Chapman S.B."/>
            <person name="Dewar J."/>
            <person name="Goldberg J."/>
            <person name="Griggs A."/>
            <person name="Gujja S."/>
            <person name="Hansen M."/>
            <person name="Howarth C."/>
            <person name="Imamovic A."/>
            <person name="Larimer J."/>
            <person name="McCowan C."/>
            <person name="Murphy C."/>
            <person name="Neiman D."/>
            <person name="Pearson M."/>
            <person name="Priest M."/>
            <person name="Roberts A."/>
            <person name="Saif S."/>
            <person name="Shea T."/>
            <person name="Sisk P."/>
            <person name="Sykes S."/>
            <person name="Wortman J."/>
            <person name="Nusbaum C."/>
            <person name="Birren B."/>
        </authorList>
    </citation>
    <scope>NUCLEOTIDE SEQUENCE [LARGE SCALE GENOMIC DNA]</scope>
    <source>
        <strain evidence="12 13">CIP 107464</strain>
    </source>
</reference>
<evidence type="ECO:0000256" key="5">
    <source>
        <dbReference type="ARBA" id="ARBA00014628"/>
    </source>
</evidence>
<feature type="signal peptide" evidence="10">
    <location>
        <begin position="1"/>
        <end position="19"/>
    </location>
</feature>
<dbReference type="GO" id="GO:0004089">
    <property type="term" value="F:carbonate dehydratase activity"/>
    <property type="evidence" value="ECO:0007669"/>
    <property type="project" value="UniProtKB-UniRule"/>
</dbReference>
<evidence type="ECO:0000256" key="2">
    <source>
        <dbReference type="ARBA" id="ARBA00002904"/>
    </source>
</evidence>
<dbReference type="CDD" id="cd03124">
    <property type="entry name" value="alpha_CA_prokaryotic_like"/>
    <property type="match status" value="1"/>
</dbReference>
<feature type="domain" description="Alpha-carbonic anhydrase" evidence="11">
    <location>
        <begin position="23"/>
        <end position="249"/>
    </location>
</feature>
<dbReference type="PROSITE" id="PS00162">
    <property type="entry name" value="ALPHA_CA_1"/>
    <property type="match status" value="1"/>
</dbReference>
<dbReference type="InterPro" id="IPR036398">
    <property type="entry name" value="CA_dom_sf"/>
</dbReference>
<dbReference type="STRING" id="202952.GCA_000747725_03702"/>
<dbReference type="Pfam" id="PF00194">
    <property type="entry name" value="Carb_anhydrase"/>
    <property type="match status" value="1"/>
</dbReference>
<feature type="chain" id="PRO_5025095833" description="Carbonic anhydrase" evidence="10">
    <location>
        <begin position="20"/>
        <end position="249"/>
    </location>
</feature>
<keyword evidence="7 10" id="KW-0862">Zinc</keyword>
<comment type="catalytic activity">
    <reaction evidence="9 10">
        <text>hydrogencarbonate + H(+) = CO2 + H2O</text>
        <dbReference type="Rhea" id="RHEA:10748"/>
        <dbReference type="ChEBI" id="CHEBI:15377"/>
        <dbReference type="ChEBI" id="CHEBI:15378"/>
        <dbReference type="ChEBI" id="CHEBI:16526"/>
        <dbReference type="ChEBI" id="CHEBI:17544"/>
        <dbReference type="EC" id="4.2.1.1"/>
    </reaction>
</comment>
<dbReference type="RefSeq" id="WP_004857289.1">
    <property type="nucleotide sequence ID" value="NZ_ASYY01000085.1"/>
</dbReference>
<gene>
    <name evidence="12" type="ORF">F960_00869</name>
</gene>
<dbReference type="GeneID" id="84208283"/>
<comment type="cofactor">
    <cofactor evidence="1 10">
        <name>Zn(2+)</name>
        <dbReference type="ChEBI" id="CHEBI:29105"/>
    </cofactor>
</comment>
<dbReference type="SMART" id="SM01057">
    <property type="entry name" value="Carb_anhydrase"/>
    <property type="match status" value="1"/>
</dbReference>
<dbReference type="AlphaFoldDB" id="N8ZT21"/>
<comment type="similarity">
    <text evidence="3 10">Belongs to the alpha-carbonic anhydrase family.</text>
</comment>
<sequence>MKKLIWGLLCCCAGSASYANNDVHWGYQGEVSAEHWGALSDQYQLCATGKNQSPINIQGTYHSTDQHPIQIDYAENPENIVFNGHTVQVNAKNSQNNKVTIDGENYYLKQFHFHTPSENTIDGKQFPLEIHFVNANAQGQLTVLAVMVENGQANPEWTKLWKDFKAQENQTKPITSQIQLQNLLPTTREYYRFSGSLTTPPCSEGVNWIVYKNPITMSQDQIQMLQKVLNFQHNNRPVQVQNGRIVIED</sequence>
<keyword evidence="6 10" id="KW-0479">Metal-binding</keyword>
<comment type="function">
    <text evidence="2 10">Reversible hydration of carbon dioxide.</text>
</comment>
<dbReference type="InterPro" id="IPR001148">
    <property type="entry name" value="CA_dom"/>
</dbReference>
<evidence type="ECO:0000256" key="1">
    <source>
        <dbReference type="ARBA" id="ARBA00001947"/>
    </source>
</evidence>
<evidence type="ECO:0000313" key="13">
    <source>
        <dbReference type="Proteomes" id="UP000013117"/>
    </source>
</evidence>
<evidence type="ECO:0000256" key="10">
    <source>
        <dbReference type="RuleBase" id="RU367011"/>
    </source>
</evidence>
<accession>N8ZT21</accession>
<organism evidence="12 13">
    <name type="scientific">Acinetobacter gerneri DSM 14967 = CIP 107464 = MTCC 9824</name>
    <dbReference type="NCBI Taxonomy" id="1120926"/>
    <lineage>
        <taxon>Bacteria</taxon>
        <taxon>Pseudomonadati</taxon>
        <taxon>Pseudomonadota</taxon>
        <taxon>Gammaproteobacteria</taxon>
        <taxon>Moraxellales</taxon>
        <taxon>Moraxellaceae</taxon>
        <taxon>Acinetobacter</taxon>
    </lineage>
</organism>
<evidence type="ECO:0000256" key="7">
    <source>
        <dbReference type="ARBA" id="ARBA00022833"/>
    </source>
</evidence>
<dbReference type="EMBL" id="APPN01000051">
    <property type="protein sequence ID" value="ENV34898.1"/>
    <property type="molecule type" value="Genomic_DNA"/>
</dbReference>
<proteinExistence type="inferred from homology"/>
<dbReference type="InterPro" id="IPR018338">
    <property type="entry name" value="Carbonic_anhydrase_a-class_CS"/>
</dbReference>
<name>N8ZT21_9GAMM</name>
<dbReference type="InterPro" id="IPR023561">
    <property type="entry name" value="Carbonic_anhydrase_a-class"/>
</dbReference>
<dbReference type="PANTHER" id="PTHR18952">
    <property type="entry name" value="CARBONIC ANHYDRASE"/>
    <property type="match status" value="1"/>
</dbReference>
<dbReference type="EC" id="4.2.1.1" evidence="4 10"/>
<evidence type="ECO:0000256" key="9">
    <source>
        <dbReference type="ARBA" id="ARBA00048348"/>
    </source>
</evidence>
<keyword evidence="8 10" id="KW-0456">Lyase</keyword>
<dbReference type="HOGENOM" id="CLU_039326_0_2_6"/>
<dbReference type="Proteomes" id="UP000013117">
    <property type="component" value="Unassembled WGS sequence"/>
</dbReference>
<keyword evidence="13" id="KW-1185">Reference proteome</keyword>
<keyword evidence="10" id="KW-0732">Signal</keyword>
<evidence type="ECO:0000256" key="3">
    <source>
        <dbReference type="ARBA" id="ARBA00010718"/>
    </source>
</evidence>
<evidence type="ECO:0000256" key="6">
    <source>
        <dbReference type="ARBA" id="ARBA00022723"/>
    </source>
</evidence>
<dbReference type="PROSITE" id="PS51144">
    <property type="entry name" value="ALPHA_CA_2"/>
    <property type="match status" value="1"/>
</dbReference>